<keyword evidence="7 9" id="KW-1133">Transmembrane helix</keyword>
<accession>A0A1P8WBU5</accession>
<evidence type="ECO:0000256" key="5">
    <source>
        <dbReference type="ARBA" id="ARBA00022750"/>
    </source>
</evidence>
<proteinExistence type="inferred from homology"/>
<keyword evidence="4 9" id="KW-0812">Transmembrane</keyword>
<evidence type="ECO:0000313" key="11">
    <source>
        <dbReference type="EMBL" id="APZ91504.1"/>
    </source>
</evidence>
<name>A0A1P8WBU5_9PLAN</name>
<evidence type="ECO:0000256" key="1">
    <source>
        <dbReference type="ARBA" id="ARBA00006139"/>
    </source>
</evidence>
<dbReference type="OrthoDB" id="9810259at2"/>
<evidence type="ECO:0000256" key="8">
    <source>
        <dbReference type="ARBA" id="ARBA00023136"/>
    </source>
</evidence>
<comment type="subcellular location">
    <subcellularLocation>
        <location evidence="9">Cell membrane</location>
        <topology evidence="9">Multi-pass membrane protein</topology>
    </subcellularLocation>
</comment>
<dbReference type="GO" id="GO:0006508">
    <property type="term" value="P:proteolysis"/>
    <property type="evidence" value="ECO:0007669"/>
    <property type="project" value="UniProtKB-KW"/>
</dbReference>
<keyword evidence="12" id="KW-1185">Reference proteome</keyword>
<dbReference type="GO" id="GO:0004190">
    <property type="term" value="F:aspartic-type endopeptidase activity"/>
    <property type="evidence" value="ECO:0007669"/>
    <property type="project" value="UniProtKB-UniRule"/>
</dbReference>
<dbReference type="Pfam" id="PF01252">
    <property type="entry name" value="Peptidase_A8"/>
    <property type="match status" value="1"/>
</dbReference>
<reference evidence="11 12" key="1">
    <citation type="journal article" date="2016" name="Front. Microbiol.">
        <title>Fuerstia marisgermanicae gen. nov., sp. nov., an Unusual Member of the Phylum Planctomycetes from the German Wadden Sea.</title>
        <authorList>
            <person name="Kohn T."/>
            <person name="Heuer A."/>
            <person name="Jogler M."/>
            <person name="Vollmers J."/>
            <person name="Boedeker C."/>
            <person name="Bunk B."/>
            <person name="Rast P."/>
            <person name="Borchert D."/>
            <person name="Glockner I."/>
            <person name="Freese H.M."/>
            <person name="Klenk H.P."/>
            <person name="Overmann J."/>
            <person name="Kaster A.K."/>
            <person name="Rohde M."/>
            <person name="Wiegand S."/>
            <person name="Jogler C."/>
        </authorList>
    </citation>
    <scope>NUCLEOTIDE SEQUENCE [LARGE SCALE GENOMIC DNA]</scope>
    <source>
        <strain evidence="11 12">NH11</strain>
    </source>
</reference>
<evidence type="ECO:0000256" key="3">
    <source>
        <dbReference type="ARBA" id="ARBA00022670"/>
    </source>
</evidence>
<dbReference type="PROSITE" id="PS00855">
    <property type="entry name" value="SPASE_II"/>
    <property type="match status" value="1"/>
</dbReference>
<dbReference type="UniPathway" id="UPA00665"/>
<dbReference type="HAMAP" id="MF_00161">
    <property type="entry name" value="LspA"/>
    <property type="match status" value="1"/>
</dbReference>
<dbReference type="EC" id="3.4.23.36" evidence="9"/>
<dbReference type="PANTHER" id="PTHR33695:SF1">
    <property type="entry name" value="LIPOPROTEIN SIGNAL PEPTIDASE"/>
    <property type="match status" value="1"/>
</dbReference>
<gene>
    <name evidence="9" type="primary">lspA</name>
    <name evidence="11" type="ORF">Fuma_01092</name>
</gene>
<dbReference type="EMBL" id="CP017641">
    <property type="protein sequence ID" value="APZ91504.1"/>
    <property type="molecule type" value="Genomic_DNA"/>
</dbReference>
<evidence type="ECO:0000256" key="2">
    <source>
        <dbReference type="ARBA" id="ARBA00022475"/>
    </source>
</evidence>
<evidence type="ECO:0000256" key="10">
    <source>
        <dbReference type="RuleBase" id="RU004181"/>
    </source>
</evidence>
<evidence type="ECO:0000256" key="4">
    <source>
        <dbReference type="ARBA" id="ARBA00022692"/>
    </source>
</evidence>
<dbReference type="PRINTS" id="PR00781">
    <property type="entry name" value="LIPOSIGPTASE"/>
</dbReference>
<dbReference type="AlphaFoldDB" id="A0A1P8WBU5"/>
<feature type="transmembrane region" description="Helical" evidence="9">
    <location>
        <begin position="96"/>
        <end position="115"/>
    </location>
</feature>
<sequence>MNRLPRNRAVVFGIITASMLAVDLWSKTAAFTAFPLRNGGPWLIDSTAVRFRFFTSLNEGALWGFGQGFAWAFALLSVAAFVGVLYWLFVMKAAESLWLTISLAFVSAGTLGNLYDRLGLHGIRLPGQDQPIQAVRDFFHFQFGGTVQNPGLDWAIFNVADICLVCGAGMLMIQSLFAPPEPTTQPVRTES</sequence>
<feature type="active site" evidence="9">
    <location>
        <position position="137"/>
    </location>
</feature>
<keyword evidence="6 9" id="KW-0378">Hydrolase</keyword>
<evidence type="ECO:0000313" key="12">
    <source>
        <dbReference type="Proteomes" id="UP000187735"/>
    </source>
</evidence>
<dbReference type="RefSeq" id="WP_077023252.1">
    <property type="nucleotide sequence ID" value="NZ_CP017641.1"/>
</dbReference>
<comment type="catalytic activity">
    <reaction evidence="9">
        <text>Release of signal peptides from bacterial membrane prolipoproteins. Hydrolyzes -Xaa-Yaa-Zaa-|-(S,diacylglyceryl)Cys-, in which Xaa is hydrophobic (preferably Leu), and Yaa (Ala or Ser) and Zaa (Gly or Ala) have small, neutral side chains.</text>
        <dbReference type="EC" id="3.4.23.36"/>
    </reaction>
</comment>
<dbReference type="GO" id="GO:0005886">
    <property type="term" value="C:plasma membrane"/>
    <property type="evidence" value="ECO:0007669"/>
    <property type="project" value="UniProtKB-SubCell"/>
</dbReference>
<comment type="function">
    <text evidence="9">This protein specifically catalyzes the removal of signal peptides from prolipoproteins.</text>
</comment>
<dbReference type="PANTHER" id="PTHR33695">
    <property type="entry name" value="LIPOPROTEIN SIGNAL PEPTIDASE"/>
    <property type="match status" value="1"/>
</dbReference>
<evidence type="ECO:0000256" key="9">
    <source>
        <dbReference type="HAMAP-Rule" id="MF_00161"/>
    </source>
</evidence>
<keyword evidence="2 9" id="KW-1003">Cell membrane</keyword>
<evidence type="ECO:0000256" key="6">
    <source>
        <dbReference type="ARBA" id="ARBA00022801"/>
    </source>
</evidence>
<organism evidence="11 12">
    <name type="scientific">Fuerstiella marisgermanici</name>
    <dbReference type="NCBI Taxonomy" id="1891926"/>
    <lineage>
        <taxon>Bacteria</taxon>
        <taxon>Pseudomonadati</taxon>
        <taxon>Planctomycetota</taxon>
        <taxon>Planctomycetia</taxon>
        <taxon>Planctomycetales</taxon>
        <taxon>Planctomycetaceae</taxon>
        <taxon>Fuerstiella</taxon>
    </lineage>
</organism>
<keyword evidence="8 9" id="KW-0472">Membrane</keyword>
<feature type="active site" evidence="9">
    <location>
        <position position="161"/>
    </location>
</feature>
<keyword evidence="5 9" id="KW-0064">Aspartyl protease</keyword>
<keyword evidence="11" id="KW-0449">Lipoprotein</keyword>
<dbReference type="STRING" id="1891926.Fuma_01092"/>
<protein>
    <recommendedName>
        <fullName evidence="9">Lipoprotein signal peptidase</fullName>
        <ecNumber evidence="9">3.4.23.36</ecNumber>
    </recommendedName>
    <alternativeName>
        <fullName evidence="9">Prolipoprotein signal peptidase</fullName>
    </alternativeName>
    <alternativeName>
        <fullName evidence="9">Signal peptidase II</fullName>
        <shortName evidence="9">SPase II</shortName>
    </alternativeName>
</protein>
<comment type="similarity">
    <text evidence="1 9 10">Belongs to the peptidase A8 family.</text>
</comment>
<dbReference type="KEGG" id="fmr:Fuma_01092"/>
<comment type="caution">
    <text evidence="9">Lacks conserved residue(s) required for the propagation of feature annotation.</text>
</comment>
<dbReference type="Proteomes" id="UP000187735">
    <property type="component" value="Chromosome"/>
</dbReference>
<comment type="pathway">
    <text evidence="9">Protein modification; lipoprotein biosynthesis (signal peptide cleavage).</text>
</comment>
<evidence type="ECO:0000256" key="7">
    <source>
        <dbReference type="ARBA" id="ARBA00022989"/>
    </source>
</evidence>
<keyword evidence="3 9" id="KW-0645">Protease</keyword>
<feature type="transmembrane region" description="Helical" evidence="9">
    <location>
        <begin position="69"/>
        <end position="89"/>
    </location>
</feature>
<dbReference type="InterPro" id="IPR001872">
    <property type="entry name" value="Peptidase_A8"/>
</dbReference>